<protein>
    <submittedName>
        <fullName evidence="1">Uncharacterized protein</fullName>
    </submittedName>
</protein>
<keyword evidence="2" id="KW-1185">Reference proteome</keyword>
<comment type="caution">
    <text evidence="1">The sequence shown here is derived from an EMBL/GenBank/DDBJ whole genome shotgun (WGS) entry which is preliminary data.</text>
</comment>
<dbReference type="OrthoDB" id="4801410at2759"/>
<dbReference type="EMBL" id="PJEX01000397">
    <property type="protein sequence ID" value="TKW50443.1"/>
    <property type="molecule type" value="Genomic_DNA"/>
</dbReference>
<dbReference type="Proteomes" id="UP000310108">
    <property type="component" value="Unassembled WGS sequence"/>
</dbReference>
<accession>A0A4U6X617</accession>
<dbReference type="AlphaFoldDB" id="A0A4U6X617"/>
<evidence type="ECO:0000313" key="1">
    <source>
        <dbReference type="EMBL" id="TKW50443.1"/>
    </source>
</evidence>
<organism evidence="1 2">
    <name type="scientific">Colletotrichum tanaceti</name>
    <dbReference type="NCBI Taxonomy" id="1306861"/>
    <lineage>
        <taxon>Eukaryota</taxon>
        <taxon>Fungi</taxon>
        <taxon>Dikarya</taxon>
        <taxon>Ascomycota</taxon>
        <taxon>Pezizomycotina</taxon>
        <taxon>Sordariomycetes</taxon>
        <taxon>Hypocreomycetidae</taxon>
        <taxon>Glomerellales</taxon>
        <taxon>Glomerellaceae</taxon>
        <taxon>Colletotrichum</taxon>
        <taxon>Colletotrichum destructivum species complex</taxon>
    </lineage>
</organism>
<evidence type="ECO:0000313" key="2">
    <source>
        <dbReference type="Proteomes" id="UP000310108"/>
    </source>
</evidence>
<name>A0A4U6X617_9PEZI</name>
<reference evidence="1 2" key="1">
    <citation type="journal article" date="2019" name="PLoS ONE">
        <title>Comparative genome analysis indicates high evolutionary potential of pathogenicity genes in Colletotrichum tanaceti.</title>
        <authorList>
            <person name="Lelwala R.V."/>
            <person name="Korhonen P.K."/>
            <person name="Young N.D."/>
            <person name="Scott J.B."/>
            <person name="Ades P.A."/>
            <person name="Gasser R.B."/>
            <person name="Taylor P.W.J."/>
        </authorList>
    </citation>
    <scope>NUCLEOTIDE SEQUENCE [LARGE SCALE GENOMIC DNA]</scope>
    <source>
        <strain evidence="1">BRIP57314</strain>
    </source>
</reference>
<proteinExistence type="predicted"/>
<sequence>MSISNQKQTSASVCLSDQHVVDWDIPFNRADPHPGCGVGRRCVLGQVAAASCPTAILFSTYQETGFWDANDPKHRACYPGQPCSMTGEKLCARILYLAKHNHVYGDCSSSGGPDHEYCPPISDLERRWLFPDCSECGVLNEARALVLIHRRMLDECAMDEGFTDRDVECVRDSLVGYMRAYGVRRGMHLRELREQSQAAYELEMRYARGGEDAAWLAPGPRAGRCGWWEKTAGRVVKAVARLLSF</sequence>
<gene>
    <name evidence="1" type="ORF">CTA1_9449</name>
</gene>